<comment type="caution">
    <text evidence="1">The sequence shown here is derived from an EMBL/GenBank/DDBJ whole genome shotgun (WGS) entry which is preliminary data.</text>
</comment>
<name>A0A2U1TZ51_9GAMM</name>
<organism evidence="1 2">
    <name type="scientific">Brenneria corticis</name>
    <dbReference type="NCBI Taxonomy" id="2173106"/>
    <lineage>
        <taxon>Bacteria</taxon>
        <taxon>Pseudomonadati</taxon>
        <taxon>Pseudomonadota</taxon>
        <taxon>Gammaproteobacteria</taxon>
        <taxon>Enterobacterales</taxon>
        <taxon>Pectobacteriaceae</taxon>
        <taxon>Brenneria</taxon>
    </lineage>
</organism>
<gene>
    <name evidence="1" type="ORF">DDT56_12685</name>
</gene>
<sequence length="113" mass="13011">MRYVEFIETDFFSKQRERLLSEDEYTEFQKLLVTDPELGSVIVGTGGCRKIRFSPENSHCGKRGGVRVIYYYQSPKGHIWLFTVYQKGQKDTLTGAEKNVLKSAIERLKKGAL</sequence>
<dbReference type="PIRSF" id="PIRSF039032">
    <property type="entry name" value="HigB-2"/>
    <property type="match status" value="1"/>
</dbReference>
<evidence type="ECO:0000313" key="1">
    <source>
        <dbReference type="EMBL" id="PWC14698.1"/>
    </source>
</evidence>
<dbReference type="Proteomes" id="UP000296159">
    <property type="component" value="Unassembled WGS sequence"/>
</dbReference>
<proteinExistence type="predicted"/>
<reference evidence="1 2" key="1">
    <citation type="submission" date="2018-04" db="EMBL/GenBank/DDBJ databases">
        <title>Brenneria corticis sp.nov.</title>
        <authorList>
            <person name="Li Y."/>
        </authorList>
    </citation>
    <scope>NUCLEOTIDE SEQUENCE [LARGE SCALE GENOMIC DNA]</scope>
    <source>
        <strain evidence="1 2">CFCC 11842</strain>
    </source>
</reference>
<evidence type="ECO:0000313" key="2">
    <source>
        <dbReference type="Proteomes" id="UP000296159"/>
    </source>
</evidence>
<accession>A0A2U1TZ51</accession>
<dbReference type="InterPro" id="IPR009387">
    <property type="entry name" value="HigB-2"/>
</dbReference>
<protein>
    <submittedName>
        <fullName evidence="1">Addiction module toxin RelE</fullName>
    </submittedName>
</protein>
<keyword evidence="2" id="KW-1185">Reference proteome</keyword>
<dbReference type="RefSeq" id="WP_136166802.1">
    <property type="nucleotide sequence ID" value="NZ_KZ819080.1"/>
</dbReference>
<dbReference type="EMBL" id="QDKH01000013">
    <property type="protein sequence ID" value="PWC14698.1"/>
    <property type="molecule type" value="Genomic_DNA"/>
</dbReference>
<dbReference type="AlphaFoldDB" id="A0A2U1TZ51"/>